<gene>
    <name evidence="2" type="ORF">SAHL_15410</name>
</gene>
<dbReference type="AlphaFoldDB" id="A0A423PGT9"/>
<evidence type="ECO:0000256" key="1">
    <source>
        <dbReference type="SAM" id="SignalP"/>
    </source>
</evidence>
<evidence type="ECO:0000313" key="3">
    <source>
        <dbReference type="Proteomes" id="UP000285123"/>
    </source>
</evidence>
<evidence type="ECO:0000313" key="2">
    <source>
        <dbReference type="EMBL" id="ROO24807.1"/>
    </source>
</evidence>
<protein>
    <recommendedName>
        <fullName evidence="4">Secreted protein</fullName>
    </recommendedName>
</protein>
<organism evidence="2 3">
    <name type="scientific">Salinisphaera orenii YIM 95161</name>
    <dbReference type="NCBI Taxonomy" id="1051139"/>
    <lineage>
        <taxon>Bacteria</taxon>
        <taxon>Pseudomonadati</taxon>
        <taxon>Pseudomonadota</taxon>
        <taxon>Gammaproteobacteria</taxon>
        <taxon>Salinisphaerales</taxon>
        <taxon>Salinisphaeraceae</taxon>
        <taxon>Salinisphaera</taxon>
    </lineage>
</organism>
<feature type="signal peptide" evidence="1">
    <location>
        <begin position="1"/>
        <end position="19"/>
    </location>
</feature>
<dbReference type="RefSeq" id="WP_123592297.1">
    <property type="nucleotide sequence ID" value="NZ_AYKF01000122.1"/>
</dbReference>
<accession>A0A423PGT9</accession>
<evidence type="ECO:0008006" key="4">
    <source>
        <dbReference type="Google" id="ProtNLM"/>
    </source>
</evidence>
<comment type="caution">
    <text evidence="2">The sequence shown here is derived from an EMBL/GenBank/DDBJ whole genome shotgun (WGS) entry which is preliminary data.</text>
</comment>
<proteinExistence type="predicted"/>
<reference evidence="2 3" key="1">
    <citation type="submission" date="2013-10" db="EMBL/GenBank/DDBJ databases">
        <title>Salinisphaera halophila YIM 95161 Genome Sequencing.</title>
        <authorList>
            <person name="Lai Q."/>
            <person name="Li C."/>
            <person name="Shao Z."/>
        </authorList>
    </citation>
    <scope>NUCLEOTIDE SEQUENCE [LARGE SCALE GENOMIC DNA]</scope>
    <source>
        <strain evidence="2 3">YIM 95161</strain>
    </source>
</reference>
<dbReference type="Proteomes" id="UP000285123">
    <property type="component" value="Unassembled WGS sequence"/>
</dbReference>
<sequence length="166" mass="18232">MRKVTTGLALVAVATSAHAFDTSDASKKVQQYSELIACQLPDPSDYPPNQYKAVQIKEGMEAGLSTFGAVWVVHWNGDYGCSGGNGTSLPHFTVVEHSGFGSAEPVIKADFTIPNLELVKLRSMSARDEILHLEGIAYGPDDRQHQPSQRVSYDLKLEYDQFVLME</sequence>
<feature type="chain" id="PRO_5019296630" description="Secreted protein" evidence="1">
    <location>
        <begin position="20"/>
        <end position="166"/>
    </location>
</feature>
<name>A0A423PGT9_9GAMM</name>
<dbReference type="OrthoDB" id="7065555at2"/>
<keyword evidence="1" id="KW-0732">Signal</keyword>
<dbReference type="EMBL" id="AYKF01000122">
    <property type="protein sequence ID" value="ROO24807.1"/>
    <property type="molecule type" value="Genomic_DNA"/>
</dbReference>